<dbReference type="GO" id="GO:0005634">
    <property type="term" value="C:nucleus"/>
    <property type="evidence" value="ECO:0007669"/>
    <property type="project" value="TreeGrafter"/>
</dbReference>
<evidence type="ECO:0000313" key="4">
    <source>
        <dbReference type="Proteomes" id="UP001165121"/>
    </source>
</evidence>
<dbReference type="Pfam" id="PF13516">
    <property type="entry name" value="LRR_6"/>
    <property type="match status" value="2"/>
</dbReference>
<dbReference type="GO" id="GO:0005096">
    <property type="term" value="F:GTPase activator activity"/>
    <property type="evidence" value="ECO:0007669"/>
    <property type="project" value="InterPro"/>
</dbReference>
<keyword evidence="1" id="KW-0175">Coiled coil</keyword>
<dbReference type="SUPFAM" id="SSF52047">
    <property type="entry name" value="RNI-like"/>
    <property type="match status" value="1"/>
</dbReference>
<dbReference type="PANTHER" id="PTHR24113">
    <property type="entry name" value="RAN GTPASE-ACTIVATING PROTEIN 1"/>
    <property type="match status" value="1"/>
</dbReference>
<dbReference type="AlphaFoldDB" id="A0A9W6Y7X9"/>
<dbReference type="GO" id="GO:0031267">
    <property type="term" value="F:small GTPase binding"/>
    <property type="evidence" value="ECO:0007669"/>
    <property type="project" value="TreeGrafter"/>
</dbReference>
<dbReference type="EMBL" id="BSXT01003899">
    <property type="protein sequence ID" value="GMF56059.1"/>
    <property type="molecule type" value="Genomic_DNA"/>
</dbReference>
<gene>
    <name evidence="3" type="ORF">Pfra01_002372500</name>
</gene>
<feature type="chain" id="PRO_5040941847" evidence="2">
    <location>
        <begin position="18"/>
        <end position="637"/>
    </location>
</feature>
<dbReference type="InterPro" id="IPR001611">
    <property type="entry name" value="Leu-rich_rpt"/>
</dbReference>
<feature type="coiled-coil region" evidence="1">
    <location>
        <begin position="579"/>
        <end position="613"/>
    </location>
</feature>
<comment type="caution">
    <text evidence="3">The sequence shown here is derived from an EMBL/GenBank/DDBJ whole genome shotgun (WGS) entry which is preliminary data.</text>
</comment>
<name>A0A9W6Y7X9_9STRA</name>
<dbReference type="InterPro" id="IPR027038">
    <property type="entry name" value="RanGap"/>
</dbReference>
<evidence type="ECO:0000256" key="1">
    <source>
        <dbReference type="SAM" id="Coils"/>
    </source>
</evidence>
<reference evidence="3" key="1">
    <citation type="submission" date="2023-04" db="EMBL/GenBank/DDBJ databases">
        <title>Phytophthora fragariaefolia NBRC 109709.</title>
        <authorList>
            <person name="Ichikawa N."/>
            <person name="Sato H."/>
            <person name="Tonouchi N."/>
        </authorList>
    </citation>
    <scope>NUCLEOTIDE SEQUENCE</scope>
    <source>
        <strain evidence="3">NBRC 109709</strain>
    </source>
</reference>
<feature type="signal peptide" evidence="2">
    <location>
        <begin position="1"/>
        <end position="17"/>
    </location>
</feature>
<keyword evidence="4" id="KW-1185">Reference proteome</keyword>
<keyword evidence="2" id="KW-0732">Signal</keyword>
<proteinExistence type="predicted"/>
<dbReference type="GO" id="GO:0006913">
    <property type="term" value="P:nucleocytoplasmic transport"/>
    <property type="evidence" value="ECO:0007669"/>
    <property type="project" value="TreeGrafter"/>
</dbReference>
<dbReference type="GO" id="GO:0048471">
    <property type="term" value="C:perinuclear region of cytoplasm"/>
    <property type="evidence" value="ECO:0007669"/>
    <property type="project" value="TreeGrafter"/>
</dbReference>
<dbReference type="InterPro" id="IPR032675">
    <property type="entry name" value="LRR_dom_sf"/>
</dbReference>
<evidence type="ECO:0000256" key="2">
    <source>
        <dbReference type="SAM" id="SignalP"/>
    </source>
</evidence>
<sequence>MTSLIAISTLFTSSLVTLELSSCKLPRQAGIILSQSLQACESLRHLLLADNNIRDGGLRAIADALKLLNASKSNSAALIVALGQQDNSASSLLEQLDISRNGITSAGFASLIQLPVRRLSAAGNFIESGVGELLMNDNSRVEMLCLLGNALSEDGKLELVRSLFRRDKVGKSALRELDLRGCGFNSVDGLDLLQRSFLQAATAGQQCSLQTLYLDNIRENNNLCKKFKEGCESLVEVARIHFPDLRLQVQPGSHLDVLPDPINLPGQTGSITSSHYPSEQLQKIKATSVASTLGFNNELEAVAMATKTSVNATLASVAGLPTSTLSVQQQVLSPQYSRPDKSIIIHTVVPDPLRKPTAIVKAHTVSQSGMTDSSTIRAEPVAPLAMQHIDVEYIVNKTIECMGQNFEQRLGQFLSRLETQQQERNTSQVQFLTAKVDACERALPRLEARLDMLTDRVAAGNAQLAKLQTEVALQLQQIRQEVLTQQMSNPYNAATFNPSQLPPTMPLSSRMQSQVEETVCSKVQASEQRLCSEVDRIRAGQASVPPTDPHAVVNAVSVHLTQFKSDFNANQAGVLRQFTDSVSSDNRRLEERITQVEAQISSLESVIQSEQQASLLALEAISDAFNDPTTPVSTKKM</sequence>
<dbReference type="PANTHER" id="PTHR24113:SF15">
    <property type="entry name" value="NACHT DOMAIN-CONTAINING PROTEIN"/>
    <property type="match status" value="1"/>
</dbReference>
<dbReference type="GO" id="GO:0005829">
    <property type="term" value="C:cytosol"/>
    <property type="evidence" value="ECO:0007669"/>
    <property type="project" value="TreeGrafter"/>
</dbReference>
<feature type="coiled-coil region" evidence="1">
    <location>
        <begin position="429"/>
        <end position="470"/>
    </location>
</feature>
<dbReference type="OrthoDB" id="120976at2759"/>
<dbReference type="Gene3D" id="3.80.10.10">
    <property type="entry name" value="Ribonuclease Inhibitor"/>
    <property type="match status" value="2"/>
</dbReference>
<evidence type="ECO:0000313" key="3">
    <source>
        <dbReference type="EMBL" id="GMF56059.1"/>
    </source>
</evidence>
<protein>
    <submittedName>
        <fullName evidence="3">Unnamed protein product</fullName>
    </submittedName>
</protein>
<dbReference type="SMART" id="SM00368">
    <property type="entry name" value="LRR_RI"/>
    <property type="match status" value="3"/>
</dbReference>
<organism evidence="3 4">
    <name type="scientific">Phytophthora fragariaefolia</name>
    <dbReference type="NCBI Taxonomy" id="1490495"/>
    <lineage>
        <taxon>Eukaryota</taxon>
        <taxon>Sar</taxon>
        <taxon>Stramenopiles</taxon>
        <taxon>Oomycota</taxon>
        <taxon>Peronosporomycetes</taxon>
        <taxon>Peronosporales</taxon>
        <taxon>Peronosporaceae</taxon>
        <taxon>Phytophthora</taxon>
    </lineage>
</organism>
<accession>A0A9W6Y7X9</accession>
<dbReference type="Proteomes" id="UP001165121">
    <property type="component" value="Unassembled WGS sequence"/>
</dbReference>